<dbReference type="Proteomes" id="UP000019140">
    <property type="component" value="Unassembled WGS sequence"/>
</dbReference>
<protein>
    <submittedName>
        <fullName evidence="5">2-keto-4-pentenoate hydratase</fullName>
    </submittedName>
</protein>
<proteinExistence type="inferred from homology"/>
<evidence type="ECO:0000256" key="1">
    <source>
        <dbReference type="ARBA" id="ARBA00010211"/>
    </source>
</evidence>
<dbReference type="EMBL" id="AZHX01000199">
    <property type="protein sequence ID" value="ETX08518.1"/>
    <property type="molecule type" value="Genomic_DNA"/>
</dbReference>
<dbReference type="SUPFAM" id="SSF56529">
    <property type="entry name" value="FAH"/>
    <property type="match status" value="1"/>
</dbReference>
<name>W4ME74_9BACT</name>
<dbReference type="InterPro" id="IPR036663">
    <property type="entry name" value="Fumarylacetoacetase_C_sf"/>
</dbReference>
<dbReference type="PANTHER" id="PTHR42796">
    <property type="entry name" value="FUMARYLACETOACETATE HYDROLASE DOMAIN-CONTAINING PROTEIN 2A-RELATED"/>
    <property type="match status" value="1"/>
</dbReference>
<evidence type="ECO:0000259" key="4">
    <source>
        <dbReference type="Pfam" id="PF10370"/>
    </source>
</evidence>
<evidence type="ECO:0000313" key="6">
    <source>
        <dbReference type="Proteomes" id="UP000019140"/>
    </source>
</evidence>
<dbReference type="GO" id="GO:0046872">
    <property type="term" value="F:metal ion binding"/>
    <property type="evidence" value="ECO:0007669"/>
    <property type="project" value="UniProtKB-KW"/>
</dbReference>
<dbReference type="InterPro" id="IPR051121">
    <property type="entry name" value="FAH"/>
</dbReference>
<dbReference type="GO" id="GO:0044281">
    <property type="term" value="P:small molecule metabolic process"/>
    <property type="evidence" value="ECO:0007669"/>
    <property type="project" value="UniProtKB-ARBA"/>
</dbReference>
<dbReference type="HOGENOM" id="CLU_028458_4_2_7"/>
<gene>
    <name evidence="5" type="ORF">ETSY2_04945</name>
</gene>
<feature type="domain" description="Fumarylacetoacetase-like C-terminal" evidence="3">
    <location>
        <begin position="56"/>
        <end position="257"/>
    </location>
</feature>
<dbReference type="GO" id="GO:0003824">
    <property type="term" value="F:catalytic activity"/>
    <property type="evidence" value="ECO:0007669"/>
    <property type="project" value="InterPro"/>
</dbReference>
<dbReference type="AlphaFoldDB" id="W4ME74"/>
<keyword evidence="2" id="KW-0479">Metal-binding</keyword>
<dbReference type="PATRIC" id="fig|1429439.4.peg.840"/>
<dbReference type="Gene3D" id="3.90.850.10">
    <property type="entry name" value="Fumarylacetoacetase-like, C-terminal domain"/>
    <property type="match status" value="1"/>
</dbReference>
<dbReference type="InterPro" id="IPR018833">
    <property type="entry name" value="Rv2993c-like_N"/>
</dbReference>
<accession>W4ME74</accession>
<reference evidence="5 6" key="1">
    <citation type="journal article" date="2014" name="Nature">
        <title>An environmental bacterial taxon with a large and distinct metabolic repertoire.</title>
        <authorList>
            <person name="Wilson M.C."/>
            <person name="Mori T."/>
            <person name="Ruckert C."/>
            <person name="Uria A.R."/>
            <person name="Helf M.J."/>
            <person name="Takada K."/>
            <person name="Gernert C."/>
            <person name="Steffens U.A."/>
            <person name="Heycke N."/>
            <person name="Schmitt S."/>
            <person name="Rinke C."/>
            <person name="Helfrich E.J."/>
            <person name="Brachmann A.O."/>
            <person name="Gurgui C."/>
            <person name="Wakimoto T."/>
            <person name="Kracht M."/>
            <person name="Crusemann M."/>
            <person name="Hentschel U."/>
            <person name="Abe I."/>
            <person name="Matsunaga S."/>
            <person name="Kalinowski J."/>
            <person name="Takeyama H."/>
            <person name="Piel J."/>
        </authorList>
    </citation>
    <scope>NUCLEOTIDE SEQUENCE [LARGE SCALE GENOMIC DNA]</scope>
    <source>
        <strain evidence="6">TSY2</strain>
    </source>
</reference>
<sequence>MKWCRFQAAGQVSYGIIEEQTVIAVTGSPFDTYTKTATTYPLHEVKLLVPVIPPTFYAAGINYREHVIEMAQKRGAEPAFPPQADVGYRANNALIANEEPIVIPKDATELVQYEGELVVVIGKPCKRVSEADVLDYVLGYTIGNDVSERTWQRGDRTLWRGKNTDTFKPMGPWIVTDLNPDDLRVTIRLNDQEMFTYGVADAIFGVRHFLSRMSQYLTLYPGDVLWMGTDGATENMKDGDTVEVEIPGIGVLRNPVVRER</sequence>
<comment type="similarity">
    <text evidence="1">Belongs to the FAH family.</text>
</comment>
<evidence type="ECO:0000259" key="3">
    <source>
        <dbReference type="Pfam" id="PF01557"/>
    </source>
</evidence>
<feature type="domain" description="Rv2993c-like N-terminal" evidence="4">
    <location>
        <begin position="1"/>
        <end position="50"/>
    </location>
</feature>
<evidence type="ECO:0000256" key="2">
    <source>
        <dbReference type="ARBA" id="ARBA00022723"/>
    </source>
</evidence>
<comment type="caution">
    <text evidence="5">The sequence shown here is derived from an EMBL/GenBank/DDBJ whole genome shotgun (WGS) entry which is preliminary data.</text>
</comment>
<dbReference type="PANTHER" id="PTHR42796:SF4">
    <property type="entry name" value="FUMARYLACETOACETATE HYDROLASE DOMAIN-CONTAINING PROTEIN 2A"/>
    <property type="match status" value="1"/>
</dbReference>
<organism evidence="5 6">
    <name type="scientific">Candidatus Entotheonella gemina</name>
    <dbReference type="NCBI Taxonomy" id="1429439"/>
    <lineage>
        <taxon>Bacteria</taxon>
        <taxon>Pseudomonadati</taxon>
        <taxon>Nitrospinota/Tectimicrobiota group</taxon>
        <taxon>Candidatus Tectimicrobiota</taxon>
        <taxon>Candidatus Entotheonellia</taxon>
        <taxon>Candidatus Entotheonellales</taxon>
        <taxon>Candidatus Entotheonellaceae</taxon>
        <taxon>Candidatus Entotheonella</taxon>
    </lineage>
</organism>
<dbReference type="Pfam" id="PF10370">
    <property type="entry name" value="Rv2993c-like_N"/>
    <property type="match status" value="1"/>
</dbReference>
<dbReference type="Gene3D" id="2.30.30.370">
    <property type="entry name" value="FAH"/>
    <property type="match status" value="1"/>
</dbReference>
<dbReference type="InterPro" id="IPR011234">
    <property type="entry name" value="Fumarylacetoacetase-like_C"/>
</dbReference>
<keyword evidence="6" id="KW-1185">Reference proteome</keyword>
<evidence type="ECO:0000313" key="5">
    <source>
        <dbReference type="EMBL" id="ETX08518.1"/>
    </source>
</evidence>
<dbReference type="Pfam" id="PF01557">
    <property type="entry name" value="FAA_hydrolase"/>
    <property type="match status" value="1"/>
</dbReference>